<keyword evidence="1" id="KW-1185">Reference proteome</keyword>
<dbReference type="WBParaSite" id="PDA_v2.g30792.t1">
    <property type="protein sequence ID" value="PDA_v2.g30792.t1"/>
    <property type="gene ID" value="PDA_v2.g30792"/>
</dbReference>
<reference evidence="2" key="1">
    <citation type="submission" date="2022-11" db="UniProtKB">
        <authorList>
            <consortium name="WormBaseParasite"/>
        </authorList>
    </citation>
    <scope>IDENTIFICATION</scope>
</reference>
<dbReference type="AlphaFoldDB" id="A0A914QM00"/>
<evidence type="ECO:0000313" key="1">
    <source>
        <dbReference type="Proteomes" id="UP000887578"/>
    </source>
</evidence>
<accession>A0A914QM00</accession>
<name>A0A914QM00_9BILA</name>
<dbReference type="Proteomes" id="UP000887578">
    <property type="component" value="Unplaced"/>
</dbReference>
<protein>
    <submittedName>
        <fullName evidence="2">Uncharacterized protein</fullName>
    </submittedName>
</protein>
<sequence length="315" mass="36047">MGDTVGWMKTFDNFLFEVQAEQSSVRDSVDGHPKTPFGCETVVVGGTNASKFARANGLKQWSLKALNDYCIRYKAIFGTMVKKLIYFPSGEEFFRHGAKVADIVNGLVNDMNHMSEFNNVEVMVLPIFRHYGYGKLSEKLISWYNKWNPLVGNKKAVKLKLFKWMKATLGQESTNQFVDAEGILTDEDVQALGEYMENLGYSFKNRVNLIVERNQNDPIRAESSTRGSKLTLVARDRNIQSNDRRREWNSKPPFNYQPRGKRLFNIGPEEVRAKRPYYGRRIFYARGNDNGPSTLDRRKNQLSGTIIRGGRGMLS</sequence>
<proteinExistence type="predicted"/>
<evidence type="ECO:0000313" key="2">
    <source>
        <dbReference type="WBParaSite" id="PDA_v2.g30792.t1"/>
    </source>
</evidence>
<organism evidence="1 2">
    <name type="scientific">Panagrolaimus davidi</name>
    <dbReference type="NCBI Taxonomy" id="227884"/>
    <lineage>
        <taxon>Eukaryota</taxon>
        <taxon>Metazoa</taxon>
        <taxon>Ecdysozoa</taxon>
        <taxon>Nematoda</taxon>
        <taxon>Chromadorea</taxon>
        <taxon>Rhabditida</taxon>
        <taxon>Tylenchina</taxon>
        <taxon>Panagrolaimomorpha</taxon>
        <taxon>Panagrolaimoidea</taxon>
        <taxon>Panagrolaimidae</taxon>
        <taxon>Panagrolaimus</taxon>
    </lineage>
</organism>